<dbReference type="EMBL" id="LJKA01000073">
    <property type="protein sequence ID" value="KZD27701.1"/>
    <property type="molecule type" value="Genomic_DNA"/>
</dbReference>
<sequence length="119" mass="14272">MSLYELEKVDFMGYNKEEKIAYLVIADELDWSDEEKHIELLQEKINLYLDFIESDEVYERYPEVKGYGFVIKIFGKYLFTEWGKEFLEKVDEVLVEAGYGFQYVHKPFDEPEQTNNITD</sequence>
<dbReference type="Pfam" id="PF20212">
    <property type="entry name" value="DUF6572"/>
    <property type="match status" value="1"/>
</dbReference>
<comment type="caution">
    <text evidence="1">The sequence shown here is derived from an EMBL/GenBank/DDBJ whole genome shotgun (WGS) entry which is preliminary data.</text>
</comment>
<dbReference type="InterPro" id="IPR046702">
    <property type="entry name" value="DUF6572"/>
</dbReference>
<proteinExistence type="predicted"/>
<dbReference type="AlphaFoldDB" id="A0A164C0G0"/>
<reference evidence="1 2" key="1">
    <citation type="submission" date="2015-09" db="EMBL/GenBank/DDBJ databases">
        <title>Bacillus cereus food isolates.</title>
        <authorList>
            <person name="Boekhorst J."/>
        </authorList>
    </citation>
    <scope>NUCLEOTIDE SEQUENCE [LARGE SCALE GENOMIC DNA]</scope>
    <source>
        <strain evidence="1 2">B4082</strain>
    </source>
</reference>
<dbReference type="Proteomes" id="UP000076501">
    <property type="component" value="Unassembled WGS sequence"/>
</dbReference>
<gene>
    <name evidence="1" type="ORF">B4082_5238</name>
</gene>
<dbReference type="PATRIC" id="fig|1396.539.peg.5861"/>
<evidence type="ECO:0000313" key="2">
    <source>
        <dbReference type="Proteomes" id="UP000076501"/>
    </source>
</evidence>
<accession>A0A164C0G0</accession>
<protein>
    <submittedName>
        <fullName evidence="1">Uncharacterized protein</fullName>
    </submittedName>
</protein>
<evidence type="ECO:0000313" key="1">
    <source>
        <dbReference type="EMBL" id="KZD27701.1"/>
    </source>
</evidence>
<dbReference type="RefSeq" id="WP_063224818.1">
    <property type="nucleotide sequence ID" value="NZ_JAEHBS010000001.1"/>
</dbReference>
<organism evidence="1 2">
    <name type="scientific">Bacillus cereus</name>
    <dbReference type="NCBI Taxonomy" id="1396"/>
    <lineage>
        <taxon>Bacteria</taxon>
        <taxon>Bacillati</taxon>
        <taxon>Bacillota</taxon>
        <taxon>Bacilli</taxon>
        <taxon>Bacillales</taxon>
        <taxon>Bacillaceae</taxon>
        <taxon>Bacillus</taxon>
        <taxon>Bacillus cereus group</taxon>
    </lineage>
</organism>
<name>A0A164C0G0_BACCE</name>